<evidence type="ECO:0000256" key="1">
    <source>
        <dbReference type="ARBA" id="ARBA00004429"/>
    </source>
</evidence>
<evidence type="ECO:0000256" key="2">
    <source>
        <dbReference type="ARBA" id="ARBA00022448"/>
    </source>
</evidence>
<dbReference type="GO" id="GO:0022857">
    <property type="term" value="F:transmembrane transporter activity"/>
    <property type="evidence" value="ECO:0007669"/>
    <property type="project" value="UniProtKB-UniRule"/>
</dbReference>
<dbReference type="InterPro" id="IPR007387">
    <property type="entry name" value="TRAP_DctQ"/>
</dbReference>
<organism evidence="11 12">
    <name type="scientific">Paracoccus tegillarcae</name>
    <dbReference type="NCBI Taxonomy" id="1529068"/>
    <lineage>
        <taxon>Bacteria</taxon>
        <taxon>Pseudomonadati</taxon>
        <taxon>Pseudomonadota</taxon>
        <taxon>Alphaproteobacteria</taxon>
        <taxon>Rhodobacterales</taxon>
        <taxon>Paracoccaceae</taxon>
        <taxon>Paracoccus</taxon>
    </lineage>
</organism>
<keyword evidence="12" id="KW-1185">Reference proteome</keyword>
<evidence type="ECO:0000256" key="8">
    <source>
        <dbReference type="ARBA" id="ARBA00038436"/>
    </source>
</evidence>
<dbReference type="InterPro" id="IPR055348">
    <property type="entry name" value="DctQ"/>
</dbReference>
<dbReference type="KEGG" id="paro:CUV01_01145"/>
<feature type="transmembrane region" description="Helical" evidence="9">
    <location>
        <begin position="72"/>
        <end position="93"/>
    </location>
</feature>
<dbReference type="OrthoDB" id="4250245at2"/>
<dbReference type="AlphaFoldDB" id="A0A2K9EBB5"/>
<keyword evidence="4 9" id="KW-0997">Cell inner membrane</keyword>
<accession>A0A2K9EBB5</accession>
<dbReference type="EMBL" id="CP025408">
    <property type="protein sequence ID" value="AUH32188.1"/>
    <property type="molecule type" value="Genomic_DNA"/>
</dbReference>
<evidence type="ECO:0000256" key="7">
    <source>
        <dbReference type="ARBA" id="ARBA00023136"/>
    </source>
</evidence>
<dbReference type="PANTHER" id="PTHR35011:SF4">
    <property type="entry name" value="SLL1102 PROTEIN"/>
    <property type="match status" value="1"/>
</dbReference>
<evidence type="ECO:0000256" key="6">
    <source>
        <dbReference type="ARBA" id="ARBA00022989"/>
    </source>
</evidence>
<keyword evidence="6 9" id="KW-1133">Transmembrane helix</keyword>
<evidence type="ECO:0000256" key="4">
    <source>
        <dbReference type="ARBA" id="ARBA00022519"/>
    </source>
</evidence>
<proteinExistence type="inferred from homology"/>
<evidence type="ECO:0000313" key="11">
    <source>
        <dbReference type="EMBL" id="AUH32188.1"/>
    </source>
</evidence>
<feature type="transmembrane region" description="Helical" evidence="9">
    <location>
        <begin position="163"/>
        <end position="185"/>
    </location>
</feature>
<feature type="domain" description="Tripartite ATP-independent periplasmic transporters DctQ component" evidence="10">
    <location>
        <begin position="53"/>
        <end position="184"/>
    </location>
</feature>
<evidence type="ECO:0000313" key="12">
    <source>
        <dbReference type="Proteomes" id="UP000233742"/>
    </source>
</evidence>
<evidence type="ECO:0000259" key="10">
    <source>
        <dbReference type="Pfam" id="PF04290"/>
    </source>
</evidence>
<protein>
    <recommendedName>
        <fullName evidence="9">TRAP transporter small permease protein</fullName>
    </recommendedName>
</protein>
<evidence type="ECO:0000256" key="5">
    <source>
        <dbReference type="ARBA" id="ARBA00022692"/>
    </source>
</evidence>
<comment type="subunit">
    <text evidence="9">The complex comprises the extracytoplasmic solute receptor protein and the two transmembrane proteins.</text>
</comment>
<name>A0A2K9EBB5_9RHOB</name>
<keyword evidence="2 9" id="KW-0813">Transport</keyword>
<keyword evidence="7 9" id="KW-0472">Membrane</keyword>
<keyword evidence="3" id="KW-1003">Cell membrane</keyword>
<dbReference type="Pfam" id="PF04290">
    <property type="entry name" value="DctQ"/>
    <property type="match status" value="1"/>
</dbReference>
<feature type="transmembrane region" description="Helical" evidence="9">
    <location>
        <begin position="114"/>
        <end position="133"/>
    </location>
</feature>
<sequence>MWTLLTLGNLTETFSATRQEIRDREEILPIIRLIDGVNEAVGRVVSVVAIIFAGIIIYDVILRYVFEEPTRWAFDVTKQLFGFYFIMLGGYALRHQAHVKVDLVTARLSHNARRWVEAAGYVIFFFPFTYIFARESWKFAMTSWNQGEVTYGAVSLPVYPLKMAMFVAAVLLLVQGISEFLKLVLNKTDHLEPMEPLDVR</sequence>
<dbReference type="Proteomes" id="UP000233742">
    <property type="component" value="Chromosome"/>
</dbReference>
<reference evidence="11 12" key="1">
    <citation type="submission" date="2017-12" db="EMBL/GenBank/DDBJ databases">
        <authorList>
            <person name="Hurst M.R.H."/>
        </authorList>
    </citation>
    <scope>NUCLEOTIDE SEQUENCE [LARGE SCALE GENOMIC DNA]</scope>
    <source>
        <strain evidence="11 12">BM15</strain>
    </source>
</reference>
<evidence type="ECO:0000256" key="9">
    <source>
        <dbReference type="RuleBase" id="RU369079"/>
    </source>
</evidence>
<comment type="subcellular location">
    <subcellularLocation>
        <location evidence="1 9">Cell inner membrane</location>
        <topology evidence="1 9">Multi-pass membrane protein</topology>
    </subcellularLocation>
</comment>
<comment type="similarity">
    <text evidence="8 9">Belongs to the TRAP transporter small permease family.</text>
</comment>
<gene>
    <name evidence="11" type="ORF">CUV01_01145</name>
</gene>
<dbReference type="PANTHER" id="PTHR35011">
    <property type="entry name" value="2,3-DIKETO-L-GULONATE TRAP TRANSPORTER SMALL PERMEASE PROTEIN YIAM"/>
    <property type="match status" value="1"/>
</dbReference>
<comment type="function">
    <text evidence="9">Part of the tripartite ATP-independent periplasmic (TRAP) transport system.</text>
</comment>
<keyword evidence="5 9" id="KW-0812">Transmembrane</keyword>
<evidence type="ECO:0000256" key="3">
    <source>
        <dbReference type="ARBA" id="ARBA00022475"/>
    </source>
</evidence>
<dbReference type="GO" id="GO:0005886">
    <property type="term" value="C:plasma membrane"/>
    <property type="evidence" value="ECO:0007669"/>
    <property type="project" value="UniProtKB-SubCell"/>
</dbReference>
<feature type="transmembrane region" description="Helical" evidence="9">
    <location>
        <begin position="40"/>
        <end position="66"/>
    </location>
</feature>